<gene>
    <name evidence="1" type="ORF">RRG08_063079</name>
</gene>
<dbReference type="EMBL" id="JAWDGP010006920">
    <property type="protein sequence ID" value="KAK3733053.1"/>
    <property type="molecule type" value="Genomic_DNA"/>
</dbReference>
<dbReference type="AlphaFoldDB" id="A0AAE0Y4S8"/>
<proteinExistence type="predicted"/>
<protein>
    <submittedName>
        <fullName evidence="1">Uncharacterized protein</fullName>
    </submittedName>
</protein>
<evidence type="ECO:0000313" key="2">
    <source>
        <dbReference type="Proteomes" id="UP001283361"/>
    </source>
</evidence>
<dbReference type="Proteomes" id="UP001283361">
    <property type="component" value="Unassembled WGS sequence"/>
</dbReference>
<comment type="caution">
    <text evidence="1">The sequence shown here is derived from an EMBL/GenBank/DDBJ whole genome shotgun (WGS) entry which is preliminary data.</text>
</comment>
<keyword evidence="2" id="KW-1185">Reference proteome</keyword>
<name>A0AAE0Y4S8_9GAST</name>
<accession>A0AAE0Y4S8</accession>
<evidence type="ECO:0000313" key="1">
    <source>
        <dbReference type="EMBL" id="KAK3733053.1"/>
    </source>
</evidence>
<organism evidence="1 2">
    <name type="scientific">Elysia crispata</name>
    <name type="common">lettuce slug</name>
    <dbReference type="NCBI Taxonomy" id="231223"/>
    <lineage>
        <taxon>Eukaryota</taxon>
        <taxon>Metazoa</taxon>
        <taxon>Spiralia</taxon>
        <taxon>Lophotrochozoa</taxon>
        <taxon>Mollusca</taxon>
        <taxon>Gastropoda</taxon>
        <taxon>Heterobranchia</taxon>
        <taxon>Euthyneura</taxon>
        <taxon>Panpulmonata</taxon>
        <taxon>Sacoglossa</taxon>
        <taxon>Placobranchoidea</taxon>
        <taxon>Plakobranchidae</taxon>
        <taxon>Elysia</taxon>
    </lineage>
</organism>
<reference evidence="1" key="1">
    <citation type="journal article" date="2023" name="G3 (Bethesda)">
        <title>A reference genome for the long-term kleptoplast-retaining sea slug Elysia crispata morphotype clarki.</title>
        <authorList>
            <person name="Eastman K.E."/>
            <person name="Pendleton A.L."/>
            <person name="Shaikh M.A."/>
            <person name="Suttiyut T."/>
            <person name="Ogas R."/>
            <person name="Tomko P."/>
            <person name="Gavelis G."/>
            <person name="Widhalm J.R."/>
            <person name="Wisecaver J.H."/>
        </authorList>
    </citation>
    <scope>NUCLEOTIDE SEQUENCE</scope>
    <source>
        <strain evidence="1">ECLA1</strain>
    </source>
</reference>
<sequence>MATELEEAAGVKISTLCHHGNRTGRGCRTEDQYTLSPWQQNRKKCQSKDQYTLSPWQQNWKKLPDRRLVHFVTMATELEEAAGVKISTLCHHGNRTGRGCRTED</sequence>